<reference evidence="1 2" key="1">
    <citation type="submission" date="2017-03" db="EMBL/GenBank/DDBJ databases">
        <authorList>
            <person name="Afonso C.L."/>
            <person name="Miller P.J."/>
            <person name="Scott M.A."/>
            <person name="Spackman E."/>
            <person name="Goraichik I."/>
            <person name="Dimitrov K.M."/>
            <person name="Suarez D.L."/>
            <person name="Swayne D.E."/>
        </authorList>
    </citation>
    <scope>NUCLEOTIDE SEQUENCE [LARGE SCALE GENOMIC DNA]</scope>
    <source>
        <strain evidence="1 2">CECT 8620</strain>
    </source>
</reference>
<evidence type="ECO:0000313" key="1">
    <source>
        <dbReference type="EMBL" id="SLN36869.1"/>
    </source>
</evidence>
<evidence type="ECO:0000313" key="2">
    <source>
        <dbReference type="Proteomes" id="UP000193862"/>
    </source>
</evidence>
<proteinExistence type="predicted"/>
<dbReference type="RefSeq" id="WP_085836047.1">
    <property type="nucleotide sequence ID" value="NZ_FWFS01000004.1"/>
</dbReference>
<accession>A0A1Y5SDS6</accession>
<protein>
    <submittedName>
        <fullName evidence="1">Uncharacterized protein</fullName>
    </submittedName>
</protein>
<dbReference type="Proteomes" id="UP000193862">
    <property type="component" value="Unassembled WGS sequence"/>
</dbReference>
<dbReference type="OrthoDB" id="7851764at2"/>
<keyword evidence="2" id="KW-1185">Reference proteome</keyword>
<name>A0A1Y5SDS6_9RHOB</name>
<dbReference type="EMBL" id="FWFS01000004">
    <property type="protein sequence ID" value="SLN36869.1"/>
    <property type="molecule type" value="Genomic_DNA"/>
</dbReference>
<organism evidence="1 2">
    <name type="scientific">Aquimixticola soesokkakensis</name>
    <dbReference type="NCBI Taxonomy" id="1519096"/>
    <lineage>
        <taxon>Bacteria</taxon>
        <taxon>Pseudomonadati</taxon>
        <taxon>Pseudomonadota</taxon>
        <taxon>Alphaproteobacteria</taxon>
        <taxon>Rhodobacterales</taxon>
        <taxon>Paracoccaceae</taxon>
        <taxon>Aquimixticola</taxon>
    </lineage>
</organism>
<sequence>MTQRKTPTQVAKVEPHDPYKMRTIEQILALFDSGDFLAQVLEGHKQLQLDLLEHKAEHGTKGCQGSMTLQVSYALGKSGDVAMGATVSFKAPKKPPSSAAAFINDNGELTLYSPFMARMHQPIRDVEDFDPETGEIRDID</sequence>
<dbReference type="AlphaFoldDB" id="A0A1Y5SDS6"/>
<gene>
    <name evidence="1" type="ORF">AQS8620_01325</name>
</gene>